<name>M1DNM1_SOLTU</name>
<dbReference type="PaxDb" id="4113-PGSC0003DMT400091888"/>
<dbReference type="HOGENOM" id="CLU_028647_6_3_1"/>
<accession>M1DNM1</accession>
<keyword evidence="3" id="KW-1185">Reference proteome</keyword>
<sequence>MLNEKDKMARLVTEERRVLTGSLHAMLDIQALFQQHRSPPLRRASDDTEVGRVSKREHQETEVARRASIIDERLWQQRDREVGVGASSRLSTTDGAVRVGVSTTDGEARVDASTTDGAEMVDVGTTDGDPSFDLVGSEKPNPPACG</sequence>
<reference evidence="3" key="1">
    <citation type="journal article" date="2011" name="Nature">
        <title>Genome sequence and analysis of the tuber crop potato.</title>
        <authorList>
            <consortium name="The Potato Genome Sequencing Consortium"/>
        </authorList>
    </citation>
    <scope>NUCLEOTIDE SEQUENCE [LARGE SCALE GENOMIC DNA]</scope>
    <source>
        <strain evidence="3">cv. DM1-3 516 R44</strain>
    </source>
</reference>
<evidence type="ECO:0000256" key="1">
    <source>
        <dbReference type="SAM" id="MobiDB-lite"/>
    </source>
</evidence>
<reference evidence="2" key="2">
    <citation type="submission" date="2015-06" db="UniProtKB">
        <authorList>
            <consortium name="EnsemblPlants"/>
        </authorList>
    </citation>
    <scope>IDENTIFICATION</scope>
    <source>
        <strain evidence="2">DM1-3 516 R44</strain>
    </source>
</reference>
<protein>
    <submittedName>
        <fullName evidence="2">Integrase core domain containing protein</fullName>
    </submittedName>
</protein>
<dbReference type="Proteomes" id="UP000011115">
    <property type="component" value="Unassembled WGS sequence"/>
</dbReference>
<feature type="compositionally biased region" description="Basic and acidic residues" evidence="1">
    <location>
        <begin position="43"/>
        <end position="60"/>
    </location>
</feature>
<dbReference type="EnsemblPlants" id="PGSC0003DMT400091888">
    <property type="protein sequence ID" value="PGSC0003DMT400091888"/>
    <property type="gene ID" value="PGSC0003DMG400041459"/>
</dbReference>
<feature type="region of interest" description="Disordered" evidence="1">
    <location>
        <begin position="37"/>
        <end position="60"/>
    </location>
</feature>
<dbReference type="Gramene" id="PGSC0003DMT400091888">
    <property type="protein sequence ID" value="PGSC0003DMT400091888"/>
    <property type="gene ID" value="PGSC0003DMG400041459"/>
</dbReference>
<feature type="region of interest" description="Disordered" evidence="1">
    <location>
        <begin position="97"/>
        <end position="146"/>
    </location>
</feature>
<evidence type="ECO:0000313" key="3">
    <source>
        <dbReference type="Proteomes" id="UP000011115"/>
    </source>
</evidence>
<proteinExistence type="predicted"/>
<evidence type="ECO:0000313" key="2">
    <source>
        <dbReference type="EnsemblPlants" id="PGSC0003DMT400091888"/>
    </source>
</evidence>
<organism evidence="2 3">
    <name type="scientific">Solanum tuberosum</name>
    <name type="common">Potato</name>
    <dbReference type="NCBI Taxonomy" id="4113"/>
    <lineage>
        <taxon>Eukaryota</taxon>
        <taxon>Viridiplantae</taxon>
        <taxon>Streptophyta</taxon>
        <taxon>Embryophyta</taxon>
        <taxon>Tracheophyta</taxon>
        <taxon>Spermatophyta</taxon>
        <taxon>Magnoliopsida</taxon>
        <taxon>eudicotyledons</taxon>
        <taxon>Gunneridae</taxon>
        <taxon>Pentapetalae</taxon>
        <taxon>asterids</taxon>
        <taxon>lamiids</taxon>
        <taxon>Solanales</taxon>
        <taxon>Solanaceae</taxon>
        <taxon>Solanoideae</taxon>
        <taxon>Solaneae</taxon>
        <taxon>Solanum</taxon>
    </lineage>
</organism>
<dbReference type="AlphaFoldDB" id="M1DNM1"/>
<dbReference type="InParanoid" id="M1DNM1"/>